<reference evidence="1" key="1">
    <citation type="journal article" date="2023" name="Antonie Van Leeuwenhoek">
        <title>Mesoterricola silvestris gen. nov., sp. nov., Mesoterricola sediminis sp. nov., Geothrix oryzae sp. nov., Geothrix edaphica sp. nov., Geothrix rubra sp. nov., and Geothrix limicola sp. nov., six novel members of Acidobacteriota isolated from soils.</title>
        <authorList>
            <person name="Itoh H."/>
            <person name="Sugisawa Y."/>
            <person name="Mise K."/>
            <person name="Xu Z."/>
            <person name="Kuniyasu M."/>
            <person name="Ushijima N."/>
            <person name="Kawano K."/>
            <person name="Kobayashi E."/>
            <person name="Shiratori Y."/>
            <person name="Masuda Y."/>
            <person name="Senoo K."/>
        </authorList>
    </citation>
    <scope>NUCLEOTIDE SEQUENCE</scope>
    <source>
        <strain evidence="1">Red802</strain>
    </source>
</reference>
<comment type="caution">
    <text evidence="1">The sequence shown here is derived from an EMBL/GenBank/DDBJ whole genome shotgun (WGS) entry which is preliminary data.</text>
</comment>
<accession>A0ABQ5Q1B4</accession>
<name>A0ABQ5Q1B4_9BACT</name>
<dbReference type="GO" id="GO:0004497">
    <property type="term" value="F:monooxygenase activity"/>
    <property type="evidence" value="ECO:0007669"/>
    <property type="project" value="UniProtKB-KW"/>
</dbReference>
<dbReference type="EMBL" id="BSDC01000003">
    <property type="protein sequence ID" value="GLH68190.1"/>
    <property type="molecule type" value="Genomic_DNA"/>
</dbReference>
<dbReference type="Proteomes" id="UP001165044">
    <property type="component" value="Unassembled WGS sequence"/>
</dbReference>
<keyword evidence="1" id="KW-0560">Oxidoreductase</keyword>
<dbReference type="InterPro" id="IPR011008">
    <property type="entry name" value="Dimeric_a/b-barrel"/>
</dbReference>
<keyword evidence="2" id="KW-1185">Reference proteome</keyword>
<proteinExistence type="predicted"/>
<evidence type="ECO:0000313" key="1">
    <source>
        <dbReference type="EMBL" id="GLH68190.1"/>
    </source>
</evidence>
<organism evidence="1 2">
    <name type="scientific">Geothrix edaphica</name>
    <dbReference type="NCBI Taxonomy" id="2927976"/>
    <lineage>
        <taxon>Bacteria</taxon>
        <taxon>Pseudomonadati</taxon>
        <taxon>Acidobacteriota</taxon>
        <taxon>Holophagae</taxon>
        <taxon>Holophagales</taxon>
        <taxon>Holophagaceae</taxon>
        <taxon>Geothrix</taxon>
    </lineage>
</organism>
<dbReference type="RefSeq" id="WP_285609936.1">
    <property type="nucleotide sequence ID" value="NZ_BSDC01000003.1"/>
</dbReference>
<sequence length="107" mass="12393">MIARLWHGRIPSARKEAYRDFLRARAIPDYQSTPGNRAVFILEREEEGVAHFQTLTFWEDLDAIRRFAGDPVETAKYYPEDRDFLLEFEPTVTHWEVAGQSGPGLVP</sequence>
<protein>
    <submittedName>
        <fullName evidence="1">Antibiotic biosynthesis monooxygenase</fullName>
    </submittedName>
</protein>
<evidence type="ECO:0000313" key="2">
    <source>
        <dbReference type="Proteomes" id="UP001165044"/>
    </source>
</evidence>
<dbReference type="SUPFAM" id="SSF54909">
    <property type="entry name" value="Dimeric alpha+beta barrel"/>
    <property type="match status" value="1"/>
</dbReference>
<keyword evidence="1" id="KW-0503">Monooxygenase</keyword>
<gene>
    <name evidence="1" type="ORF">GETHED_25540</name>
</gene>